<keyword evidence="2" id="KW-1003">Cell membrane</keyword>
<feature type="transmembrane region" description="Helical" evidence="8">
    <location>
        <begin position="424"/>
        <end position="445"/>
    </location>
</feature>
<name>A0A9D1Q026_9FIRM</name>
<feature type="compositionally biased region" description="Basic and acidic residues" evidence="7">
    <location>
        <begin position="1"/>
        <end position="11"/>
    </location>
</feature>
<proteinExistence type="inferred from homology"/>
<dbReference type="GO" id="GO:0022857">
    <property type="term" value="F:transmembrane transporter activity"/>
    <property type="evidence" value="ECO:0007669"/>
    <property type="project" value="InterPro"/>
</dbReference>
<evidence type="ECO:0000256" key="3">
    <source>
        <dbReference type="ARBA" id="ARBA00022692"/>
    </source>
</evidence>
<evidence type="ECO:0000256" key="5">
    <source>
        <dbReference type="ARBA" id="ARBA00023136"/>
    </source>
</evidence>
<evidence type="ECO:0000256" key="6">
    <source>
        <dbReference type="ARBA" id="ARBA00034125"/>
    </source>
</evidence>
<protein>
    <submittedName>
        <fullName evidence="11">Threonine/serine exporter family protein</fullName>
    </submittedName>
</protein>
<keyword evidence="3 8" id="KW-0812">Transmembrane</keyword>
<evidence type="ECO:0000256" key="7">
    <source>
        <dbReference type="SAM" id="MobiDB-lite"/>
    </source>
</evidence>
<evidence type="ECO:0000256" key="2">
    <source>
        <dbReference type="ARBA" id="ARBA00022475"/>
    </source>
</evidence>
<accession>A0A9D1Q026</accession>
<sequence length="460" mass="49089">MTINSRDKGNNKGENMQGKLTEEELLRIEELEADERKEDEHEDVIELALLLGRAILESGGEMQRAEYAVDRLCRAYGAVDTDSYATGTVIILTAEFENGDRTTRSVRIRKDSIDLRKLEEVNALSREFCATAPPVADAARRLKEAMARKTATLWQEVTGVALGSFGMTVASMGTPLDGLVAAIAAAAVMLLGYYLSRVMNKFASTLLSSFLASMVCVFLYALGMGDNLPTMIVGEIMILIPGLTLTNAVRDMLCGDVTSGAVKFLQSLMVTLGLAIGISVALVAAGGLVSGVDINAVPPGGFGGDYYPVVRSAAGVVGALGFSLYFHIDYKRIPFALASVLVTMVIINLMEYVGGVSEIFFRTISAAAVVTLIGELLAVKFKAPAMVFFIPAVLPLIPGGDIYLTMSNMVYANYAEMASRLLVALKGCLGIGCGIVAVSVVVSVIRNKSYKKLLNRDGIS</sequence>
<feature type="transmembrane region" description="Helical" evidence="8">
    <location>
        <begin position="151"/>
        <end position="172"/>
    </location>
</feature>
<feature type="transmembrane region" description="Helical" evidence="8">
    <location>
        <begin position="385"/>
        <end position="404"/>
    </location>
</feature>
<feature type="transmembrane region" description="Helical" evidence="8">
    <location>
        <begin position="270"/>
        <end position="289"/>
    </location>
</feature>
<gene>
    <name evidence="11" type="ORF">H9892_05535</name>
</gene>
<evidence type="ECO:0000256" key="8">
    <source>
        <dbReference type="SAM" id="Phobius"/>
    </source>
</evidence>
<organism evidence="11 12">
    <name type="scientific">Candidatus Protoclostridium stercorigallinarum</name>
    <dbReference type="NCBI Taxonomy" id="2838741"/>
    <lineage>
        <taxon>Bacteria</taxon>
        <taxon>Bacillati</taxon>
        <taxon>Bacillota</taxon>
        <taxon>Clostridia</taxon>
        <taxon>Candidatus Protoclostridium</taxon>
    </lineage>
</organism>
<comment type="similarity">
    <text evidence="6">Belongs to the ThrE exporter (TC 2.A.79) family.</text>
</comment>
<dbReference type="PANTHER" id="PTHR34390">
    <property type="entry name" value="UPF0442 PROTEIN YJJB-RELATED"/>
    <property type="match status" value="1"/>
</dbReference>
<feature type="domain" description="Threonine/serine exporter-like N-terminal" evidence="9">
    <location>
        <begin position="47"/>
        <end position="282"/>
    </location>
</feature>
<reference evidence="11" key="1">
    <citation type="journal article" date="2021" name="PeerJ">
        <title>Extensive microbial diversity within the chicken gut microbiome revealed by metagenomics and culture.</title>
        <authorList>
            <person name="Gilroy R."/>
            <person name="Ravi A."/>
            <person name="Getino M."/>
            <person name="Pursley I."/>
            <person name="Horton D.L."/>
            <person name="Alikhan N.F."/>
            <person name="Baker D."/>
            <person name="Gharbi K."/>
            <person name="Hall N."/>
            <person name="Watson M."/>
            <person name="Adriaenssens E.M."/>
            <person name="Foster-Nyarko E."/>
            <person name="Jarju S."/>
            <person name="Secka A."/>
            <person name="Antonio M."/>
            <person name="Oren A."/>
            <person name="Chaudhuri R.R."/>
            <person name="La Ragione R."/>
            <person name="Hildebrand F."/>
            <person name="Pallen M.J."/>
        </authorList>
    </citation>
    <scope>NUCLEOTIDE SEQUENCE</scope>
    <source>
        <strain evidence="11">12435</strain>
    </source>
</reference>
<evidence type="ECO:0000256" key="4">
    <source>
        <dbReference type="ARBA" id="ARBA00022989"/>
    </source>
</evidence>
<dbReference type="PANTHER" id="PTHR34390:SF2">
    <property type="entry name" value="SUCCINATE TRANSPORTER SUBUNIT YJJP-RELATED"/>
    <property type="match status" value="1"/>
</dbReference>
<evidence type="ECO:0000313" key="11">
    <source>
        <dbReference type="EMBL" id="HIW02784.1"/>
    </source>
</evidence>
<evidence type="ECO:0000256" key="1">
    <source>
        <dbReference type="ARBA" id="ARBA00004651"/>
    </source>
</evidence>
<feature type="transmembrane region" description="Helical" evidence="8">
    <location>
        <begin position="228"/>
        <end position="249"/>
    </location>
</feature>
<evidence type="ECO:0000259" key="10">
    <source>
        <dbReference type="Pfam" id="PF12821"/>
    </source>
</evidence>
<dbReference type="Pfam" id="PF06738">
    <property type="entry name" value="ThrE"/>
    <property type="match status" value="1"/>
</dbReference>
<feature type="transmembrane region" description="Helical" evidence="8">
    <location>
        <begin position="202"/>
        <end position="222"/>
    </location>
</feature>
<comment type="subcellular location">
    <subcellularLocation>
        <location evidence="1">Cell membrane</location>
        <topology evidence="1">Multi-pass membrane protein</topology>
    </subcellularLocation>
</comment>
<dbReference type="AlphaFoldDB" id="A0A9D1Q026"/>
<dbReference type="Pfam" id="PF12821">
    <property type="entry name" value="ThrE_2"/>
    <property type="match status" value="1"/>
</dbReference>
<dbReference type="GO" id="GO:0005886">
    <property type="term" value="C:plasma membrane"/>
    <property type="evidence" value="ECO:0007669"/>
    <property type="project" value="UniProtKB-SubCell"/>
</dbReference>
<feature type="transmembrane region" description="Helical" evidence="8">
    <location>
        <begin position="359"/>
        <end position="378"/>
    </location>
</feature>
<comment type="caution">
    <text evidence="11">The sequence shown here is derived from an EMBL/GenBank/DDBJ whole genome shotgun (WGS) entry which is preliminary data.</text>
</comment>
<keyword evidence="4 8" id="KW-1133">Transmembrane helix</keyword>
<dbReference type="Proteomes" id="UP000823990">
    <property type="component" value="Unassembled WGS sequence"/>
</dbReference>
<reference evidence="11" key="2">
    <citation type="submission" date="2021-04" db="EMBL/GenBank/DDBJ databases">
        <authorList>
            <person name="Gilroy R."/>
        </authorList>
    </citation>
    <scope>NUCLEOTIDE SEQUENCE</scope>
    <source>
        <strain evidence="11">12435</strain>
    </source>
</reference>
<feature type="domain" description="Threonine/Serine exporter ThrE" evidence="10">
    <location>
        <begin position="316"/>
        <end position="441"/>
    </location>
</feature>
<dbReference type="GO" id="GO:0015744">
    <property type="term" value="P:succinate transport"/>
    <property type="evidence" value="ECO:0007669"/>
    <property type="project" value="TreeGrafter"/>
</dbReference>
<evidence type="ECO:0000313" key="12">
    <source>
        <dbReference type="Proteomes" id="UP000823990"/>
    </source>
</evidence>
<evidence type="ECO:0000259" key="9">
    <source>
        <dbReference type="Pfam" id="PF06738"/>
    </source>
</evidence>
<feature type="transmembrane region" description="Helical" evidence="8">
    <location>
        <begin position="309"/>
        <end position="328"/>
    </location>
</feature>
<dbReference type="InterPro" id="IPR010619">
    <property type="entry name" value="ThrE-like_N"/>
</dbReference>
<feature type="region of interest" description="Disordered" evidence="7">
    <location>
        <begin position="1"/>
        <end position="23"/>
    </location>
</feature>
<keyword evidence="5 8" id="KW-0472">Membrane</keyword>
<dbReference type="EMBL" id="DXHS01000085">
    <property type="protein sequence ID" value="HIW02784.1"/>
    <property type="molecule type" value="Genomic_DNA"/>
</dbReference>
<feature type="transmembrane region" description="Helical" evidence="8">
    <location>
        <begin position="178"/>
        <end position="195"/>
    </location>
</feature>
<dbReference type="InterPro" id="IPR050539">
    <property type="entry name" value="ThrE_Dicarb/AminoAcid_Exp"/>
</dbReference>
<feature type="transmembrane region" description="Helical" evidence="8">
    <location>
        <begin position="335"/>
        <end position="353"/>
    </location>
</feature>
<dbReference type="InterPro" id="IPR024528">
    <property type="entry name" value="ThrE_2"/>
</dbReference>